<reference evidence="17" key="1">
    <citation type="submission" date="2020-07" db="EMBL/GenBank/DDBJ databases">
        <title>Clarias magur genome sequencing, assembly and annotation.</title>
        <authorList>
            <person name="Kushwaha B."/>
            <person name="Kumar R."/>
            <person name="Das P."/>
            <person name="Joshi C.G."/>
            <person name="Kumar D."/>
            <person name="Nagpure N.S."/>
            <person name="Pandey M."/>
            <person name="Agarwal S."/>
            <person name="Srivastava S."/>
            <person name="Singh M."/>
            <person name="Sahoo L."/>
            <person name="Jayasankar P."/>
            <person name="Meher P.K."/>
            <person name="Koringa P.G."/>
            <person name="Iquebal M.A."/>
            <person name="Das S.P."/>
            <person name="Bit A."/>
            <person name="Patnaik S."/>
            <person name="Patel N."/>
            <person name="Shah T.M."/>
            <person name="Hinsu A."/>
            <person name="Jena J.K."/>
        </authorList>
    </citation>
    <scope>NUCLEOTIDE SEQUENCE</scope>
    <source>
        <strain evidence="17">CIFAMagur01</strain>
        <tissue evidence="17">Testis</tissue>
    </source>
</reference>
<dbReference type="Proteomes" id="UP000727407">
    <property type="component" value="Unassembled WGS sequence"/>
</dbReference>
<dbReference type="Gene3D" id="2.60.120.290">
    <property type="entry name" value="Spermadhesin, CUB domain"/>
    <property type="match status" value="1"/>
</dbReference>
<name>A0A8J4TMX5_CLAMG</name>
<evidence type="ECO:0000256" key="1">
    <source>
        <dbReference type="ARBA" id="ARBA00004225"/>
    </source>
</evidence>
<keyword evidence="4 14" id="KW-0812">Transmembrane</keyword>
<evidence type="ECO:0000256" key="9">
    <source>
        <dbReference type="ARBA" id="ARBA00023139"/>
    </source>
</evidence>
<feature type="transmembrane region" description="Helical" evidence="14">
    <location>
        <begin position="148"/>
        <end position="172"/>
    </location>
</feature>
<keyword evidence="10" id="KW-0449">Lipoprotein</keyword>
<protein>
    <recommendedName>
        <fullName evidence="14">Palmitoyltransferase</fullName>
        <ecNumber evidence="14">2.3.1.225</ecNumber>
    </recommendedName>
</protein>
<feature type="transmembrane region" description="Helical" evidence="14">
    <location>
        <begin position="46"/>
        <end position="67"/>
    </location>
</feature>
<comment type="subcellular location">
    <subcellularLocation>
        <location evidence="2">Golgi apparatus membrane</location>
        <topology evidence="2">Multi-pass membrane protein</topology>
    </subcellularLocation>
    <subcellularLocation>
        <location evidence="1">Mitochondrion membrane</location>
        <topology evidence="1">Multi-pass membrane protein</topology>
    </subcellularLocation>
</comment>
<feature type="non-terminal residue" evidence="17">
    <location>
        <position position="743"/>
    </location>
</feature>
<feature type="domain" description="Palmitoyltransferase DHHC" evidence="16">
    <location>
        <begin position="102"/>
        <end position="222"/>
    </location>
</feature>
<dbReference type="EMBL" id="QNUK01000419">
    <property type="protein sequence ID" value="KAF5893689.1"/>
    <property type="molecule type" value="Genomic_DNA"/>
</dbReference>
<comment type="domain">
    <text evidence="14">The DHHC domain is required for palmitoyltransferase activity.</text>
</comment>
<dbReference type="EC" id="2.3.1.225" evidence="14"/>
<evidence type="ECO:0000256" key="6">
    <source>
        <dbReference type="ARBA" id="ARBA00023034"/>
    </source>
</evidence>
<evidence type="ECO:0000259" key="16">
    <source>
        <dbReference type="Pfam" id="PF01529"/>
    </source>
</evidence>
<comment type="caution">
    <text evidence="17">The sequence shown here is derived from an EMBL/GenBank/DDBJ whole genome shotgun (WGS) entry which is preliminary data.</text>
</comment>
<evidence type="ECO:0000313" key="17">
    <source>
        <dbReference type="EMBL" id="KAF5893689.1"/>
    </source>
</evidence>
<evidence type="ECO:0000256" key="8">
    <source>
        <dbReference type="ARBA" id="ARBA00023136"/>
    </source>
</evidence>
<evidence type="ECO:0000256" key="5">
    <source>
        <dbReference type="ARBA" id="ARBA00022989"/>
    </source>
</evidence>
<evidence type="ECO:0000256" key="7">
    <source>
        <dbReference type="ARBA" id="ARBA00023128"/>
    </source>
</evidence>
<dbReference type="PANTHER" id="PTHR12349:SF1">
    <property type="entry name" value="PALMITOYLTRANSFERASE ZDHHC8"/>
    <property type="match status" value="1"/>
</dbReference>
<feature type="region of interest" description="Disordered" evidence="15">
    <location>
        <begin position="334"/>
        <end position="401"/>
    </location>
</feature>
<accession>A0A8J4TMX5</accession>
<dbReference type="InterPro" id="IPR001594">
    <property type="entry name" value="Palmitoyltrfase_DHHC"/>
</dbReference>
<evidence type="ECO:0000256" key="13">
    <source>
        <dbReference type="ARBA" id="ARBA00047790"/>
    </source>
</evidence>
<keyword evidence="11 14" id="KW-0012">Acyltransferase</keyword>
<dbReference type="GO" id="GO:0031966">
    <property type="term" value="C:mitochondrial membrane"/>
    <property type="evidence" value="ECO:0007669"/>
    <property type="project" value="UniProtKB-SubCell"/>
</dbReference>
<evidence type="ECO:0000313" key="18">
    <source>
        <dbReference type="Proteomes" id="UP000727407"/>
    </source>
</evidence>
<keyword evidence="9" id="KW-0564">Palmitate</keyword>
<dbReference type="SUPFAM" id="SSF49854">
    <property type="entry name" value="Spermadhesin, CUB domain"/>
    <property type="match status" value="1"/>
</dbReference>
<organism evidence="17 18">
    <name type="scientific">Clarias magur</name>
    <name type="common">Asian catfish</name>
    <name type="synonym">Macropteronotus magur</name>
    <dbReference type="NCBI Taxonomy" id="1594786"/>
    <lineage>
        <taxon>Eukaryota</taxon>
        <taxon>Metazoa</taxon>
        <taxon>Chordata</taxon>
        <taxon>Craniata</taxon>
        <taxon>Vertebrata</taxon>
        <taxon>Euteleostomi</taxon>
        <taxon>Actinopterygii</taxon>
        <taxon>Neopterygii</taxon>
        <taxon>Teleostei</taxon>
        <taxon>Ostariophysi</taxon>
        <taxon>Siluriformes</taxon>
        <taxon>Clariidae</taxon>
        <taxon>Clarias</taxon>
    </lineage>
</organism>
<evidence type="ECO:0000256" key="14">
    <source>
        <dbReference type="RuleBase" id="RU079119"/>
    </source>
</evidence>
<keyword evidence="6" id="KW-0333">Golgi apparatus</keyword>
<evidence type="ECO:0000256" key="12">
    <source>
        <dbReference type="ARBA" id="ARBA00023463"/>
    </source>
</evidence>
<comment type="similarity">
    <text evidence="12">Belongs to the DHHC palmitoyltransferase family. ERF2/ZDHHC9 subfamily.</text>
</comment>
<evidence type="ECO:0000256" key="4">
    <source>
        <dbReference type="ARBA" id="ARBA00022692"/>
    </source>
</evidence>
<dbReference type="InterPro" id="IPR035914">
    <property type="entry name" value="Sperma_CUB_dom_sf"/>
</dbReference>
<feature type="transmembrane region" description="Helical" evidence="14">
    <location>
        <begin position="494"/>
        <end position="515"/>
    </location>
</feature>
<feature type="transmembrane region" description="Helical" evidence="14">
    <location>
        <begin position="14"/>
        <end position="40"/>
    </location>
</feature>
<keyword evidence="7" id="KW-0496">Mitochondrion</keyword>
<dbReference type="GO" id="GO:0019706">
    <property type="term" value="F:protein-cysteine S-palmitoyltransferase activity"/>
    <property type="evidence" value="ECO:0007669"/>
    <property type="project" value="UniProtKB-EC"/>
</dbReference>
<dbReference type="PANTHER" id="PTHR12349">
    <property type="entry name" value="ANKYRIN REPEAT AND LEM DOMAIN-CONTAINING PROTEIN 2"/>
    <property type="match status" value="1"/>
</dbReference>
<proteinExistence type="inferred from homology"/>
<dbReference type="PROSITE" id="PS50216">
    <property type="entry name" value="DHHC"/>
    <property type="match status" value="1"/>
</dbReference>
<evidence type="ECO:0000256" key="10">
    <source>
        <dbReference type="ARBA" id="ARBA00023288"/>
    </source>
</evidence>
<evidence type="ECO:0000256" key="11">
    <source>
        <dbReference type="ARBA" id="ARBA00023315"/>
    </source>
</evidence>
<evidence type="ECO:0000256" key="2">
    <source>
        <dbReference type="ARBA" id="ARBA00004653"/>
    </source>
</evidence>
<sequence>MPDSGGKRFKASKYIPVCTAVTLLVGSSTLFFVFTCPWLANIVSPLVPVYNGMVFLFVLANFSMATFMDPGVFPRANEDEDKDDDFRAPLYKNVEVRGIQVRMKWCSTCHFYRPPRCSHCSVCDNCVEDFDHHCPWVNNCIGRRNYRYFFLFLLSLSTHMVGVFSFGLLFVLHHLHSLRELHTTVTMIVMSVSGLFFIPVMGLTGFHLVLVARGRTTNEQVTGKFRGGVNPFTRGCCGNVKHVLCSPLAPRYMVDPMKKLSIQMTPPFLRPVLSDRNVVVKVTDNGVHTNILRAKNYSSGTHCVWQFFVPAGHQLTMEMFDFDVYLSSERNWTTSGDMSEDGEELPTGEFSRTPGRVLKEQEVPAEIGGGSRNGISARQLSDPEGEEENSTSPSPLDEDDSETLQLLVDACPDDVLYITDLMVFASRFCGSKRPSADQLVFGSDVEKVEVIMELTTNTHRGRGFALIFRYHNLTTGAAGEVGGQRSPAPSLGAIEALLAAVSLAALFATSLMIVLCVTLRPKLCAKESNVTSSISPEVTGQNLHTDGSELQLVTADHREPELNKNNNTSLPHRGDVPECRRSQNVELECSNSLLEMELGPDEVFVISNTETPSFSPHMHRERFLQRSDTGSLQPSDWMPRSEPSNWPRHGSHVGSARPRAWSVRTFHDFLLPFPQLNRKWCSWNLSSPFTKLDVSPGSLVDGSDGSRVLSSQRQRRCNGLRSHTCQQIPEPCGALCDPVQGVE</sequence>
<evidence type="ECO:0000256" key="3">
    <source>
        <dbReference type="ARBA" id="ARBA00022679"/>
    </source>
</evidence>
<keyword evidence="18" id="KW-1185">Reference proteome</keyword>
<keyword evidence="8 14" id="KW-0472">Membrane</keyword>
<comment type="catalytic activity">
    <reaction evidence="13">
        <text>L-cysteinyl-[protein] + hexadecanoyl-CoA = S-hexadecanoyl-L-cysteinyl-[protein] + CoA</text>
        <dbReference type="Rhea" id="RHEA:36683"/>
        <dbReference type="Rhea" id="RHEA-COMP:10131"/>
        <dbReference type="Rhea" id="RHEA-COMP:11032"/>
        <dbReference type="ChEBI" id="CHEBI:29950"/>
        <dbReference type="ChEBI" id="CHEBI:57287"/>
        <dbReference type="ChEBI" id="CHEBI:57379"/>
        <dbReference type="ChEBI" id="CHEBI:74151"/>
        <dbReference type="EC" id="2.3.1.225"/>
    </reaction>
    <physiologicalReaction direction="left-to-right" evidence="13">
        <dbReference type="Rhea" id="RHEA:36684"/>
    </physiologicalReaction>
</comment>
<dbReference type="Pfam" id="PF01529">
    <property type="entry name" value="DHHC"/>
    <property type="match status" value="1"/>
</dbReference>
<feature type="transmembrane region" description="Helical" evidence="14">
    <location>
        <begin position="184"/>
        <end position="210"/>
    </location>
</feature>
<keyword evidence="5 14" id="KW-1133">Transmembrane helix</keyword>
<gene>
    <name evidence="17" type="primary">zdhhc8b</name>
    <name evidence="17" type="ORF">DAT39_016611</name>
</gene>
<keyword evidence="3 14" id="KW-0808">Transferase</keyword>
<dbReference type="GO" id="GO:0000139">
    <property type="term" value="C:Golgi membrane"/>
    <property type="evidence" value="ECO:0007669"/>
    <property type="project" value="UniProtKB-SubCell"/>
</dbReference>
<dbReference type="AlphaFoldDB" id="A0A8J4TMX5"/>
<feature type="region of interest" description="Disordered" evidence="15">
    <location>
        <begin position="625"/>
        <end position="651"/>
    </location>
</feature>
<evidence type="ECO:0000256" key="15">
    <source>
        <dbReference type="SAM" id="MobiDB-lite"/>
    </source>
</evidence>
<dbReference type="OrthoDB" id="8951018at2759"/>